<keyword evidence="4 9" id="KW-0812">Transmembrane</keyword>
<evidence type="ECO:0000256" key="1">
    <source>
        <dbReference type="ARBA" id="ARBA00004141"/>
    </source>
</evidence>
<evidence type="ECO:0000256" key="10">
    <source>
        <dbReference type="SAM" id="MobiDB-lite"/>
    </source>
</evidence>
<keyword evidence="6 11" id="KW-1133">Transmembrane helix</keyword>
<dbReference type="PROSITE" id="PS00221">
    <property type="entry name" value="MIP"/>
    <property type="match status" value="1"/>
</dbReference>
<evidence type="ECO:0000256" key="6">
    <source>
        <dbReference type="ARBA" id="ARBA00022989"/>
    </source>
</evidence>
<keyword evidence="7 11" id="KW-0472">Membrane</keyword>
<evidence type="ECO:0000256" key="4">
    <source>
        <dbReference type="ARBA" id="ARBA00022692"/>
    </source>
</evidence>
<dbReference type="InterPro" id="IPR000425">
    <property type="entry name" value="MIP"/>
</dbReference>
<feature type="compositionally biased region" description="Basic and acidic residues" evidence="10">
    <location>
        <begin position="303"/>
        <end position="313"/>
    </location>
</feature>
<evidence type="ECO:0000256" key="3">
    <source>
        <dbReference type="ARBA" id="ARBA00022448"/>
    </source>
</evidence>
<feature type="transmembrane region" description="Helical" evidence="11">
    <location>
        <begin position="178"/>
        <end position="202"/>
    </location>
</feature>
<evidence type="ECO:0000256" key="7">
    <source>
        <dbReference type="ARBA" id="ARBA00023136"/>
    </source>
</evidence>
<dbReference type="Gene3D" id="1.20.1080.10">
    <property type="entry name" value="Glycerol uptake facilitator protein"/>
    <property type="match status" value="1"/>
</dbReference>
<feature type="transmembrane region" description="Helical" evidence="11">
    <location>
        <begin position="214"/>
        <end position="232"/>
    </location>
</feature>
<keyword evidence="13" id="KW-1185">Reference proteome</keyword>
<evidence type="ECO:0000256" key="11">
    <source>
        <dbReference type="SAM" id="Phobius"/>
    </source>
</evidence>
<organism evidence="12 13">
    <name type="scientific">Mycena chlorophos</name>
    <name type="common">Agaric fungus</name>
    <name type="synonym">Agaricus chlorophos</name>
    <dbReference type="NCBI Taxonomy" id="658473"/>
    <lineage>
        <taxon>Eukaryota</taxon>
        <taxon>Fungi</taxon>
        <taxon>Dikarya</taxon>
        <taxon>Basidiomycota</taxon>
        <taxon>Agaricomycotina</taxon>
        <taxon>Agaricomycetes</taxon>
        <taxon>Agaricomycetidae</taxon>
        <taxon>Agaricales</taxon>
        <taxon>Marasmiineae</taxon>
        <taxon>Mycenaceae</taxon>
        <taxon>Mycena</taxon>
    </lineage>
</organism>
<feature type="transmembrane region" description="Helical" evidence="11">
    <location>
        <begin position="127"/>
        <end position="147"/>
    </location>
</feature>
<keyword evidence="3 9" id="KW-0813">Transport</keyword>
<dbReference type="InterPro" id="IPR022357">
    <property type="entry name" value="MIP_CS"/>
</dbReference>
<dbReference type="SUPFAM" id="SSF81338">
    <property type="entry name" value="Aquaporin-like"/>
    <property type="match status" value="1"/>
</dbReference>
<evidence type="ECO:0000256" key="9">
    <source>
        <dbReference type="RuleBase" id="RU000477"/>
    </source>
</evidence>
<comment type="similarity">
    <text evidence="2 9">Belongs to the MIP/aquaporin (TC 1.A.8) family.</text>
</comment>
<proteinExistence type="inferred from homology"/>
<sequence length="330" mass="35730">MSKVSELSMHSVGKDALEQIDTYVGERVTIHPNWWSKYRLWLREYVAEFLGVCVLVIFGTGANCQVVLSSSTAVASGPRGDYLSINFGWAVGAAMGVWVSGGYSGGHINPAVTLAMAVWRGFPWRKVPGFIFAQVMGGMAGAALVYANYYHAISAFEEGDHVRTLNTASLFSTYALPYMTDVSCFFDEFLGTAVLLVMVLALNDKKNVPPPNGLAPLFLFLLILGIGASLGMETGYAVNPARDLGPRLLTSMVGYGGAVFTYRRQYWFWCPILGPILGAQFGCACYDVFMYAGDESPVNQPDAKARANHEHAPHSLRRNAPAGPGAEDSV</sequence>
<dbReference type="CDD" id="cd00333">
    <property type="entry name" value="MIP"/>
    <property type="match status" value="1"/>
</dbReference>
<evidence type="ECO:0000256" key="5">
    <source>
        <dbReference type="ARBA" id="ARBA00022737"/>
    </source>
</evidence>
<evidence type="ECO:0000256" key="8">
    <source>
        <dbReference type="ARBA" id="ARBA00034651"/>
    </source>
</evidence>
<dbReference type="Proteomes" id="UP000815677">
    <property type="component" value="Unassembled WGS sequence"/>
</dbReference>
<evidence type="ECO:0000313" key="13">
    <source>
        <dbReference type="Proteomes" id="UP000815677"/>
    </source>
</evidence>
<gene>
    <name evidence="12" type="ORF">MCHLO_13011</name>
</gene>
<accession>A0ABQ0LZ37</accession>
<reference evidence="12" key="1">
    <citation type="submission" date="2014-09" db="EMBL/GenBank/DDBJ databases">
        <title>Genome sequence of the luminous mushroom Mycena chlorophos for searching fungal bioluminescence genes.</title>
        <authorList>
            <person name="Tanaka Y."/>
            <person name="Kasuga D."/>
            <person name="Oba Y."/>
            <person name="Hase S."/>
            <person name="Sato K."/>
            <person name="Oba Y."/>
            <person name="Sakakibara Y."/>
        </authorList>
    </citation>
    <scope>NUCLEOTIDE SEQUENCE</scope>
</reference>
<evidence type="ECO:0008006" key="14">
    <source>
        <dbReference type="Google" id="ProtNLM"/>
    </source>
</evidence>
<dbReference type="PRINTS" id="PR00783">
    <property type="entry name" value="MINTRINSICP"/>
</dbReference>
<dbReference type="PANTHER" id="PTHR43829">
    <property type="entry name" value="AQUAPORIN OR AQUAGLYCEROPORIN RELATED"/>
    <property type="match status" value="1"/>
</dbReference>
<dbReference type="PANTHER" id="PTHR43829:SF9">
    <property type="entry name" value="AQUAPORIN-9"/>
    <property type="match status" value="1"/>
</dbReference>
<comment type="subcellular location">
    <subcellularLocation>
        <location evidence="1">Membrane</location>
        <topology evidence="1">Multi-pass membrane protein</topology>
    </subcellularLocation>
</comment>
<feature type="region of interest" description="Disordered" evidence="10">
    <location>
        <begin position="299"/>
        <end position="330"/>
    </location>
</feature>
<name>A0ABQ0LZ37_MYCCL</name>
<dbReference type="InterPro" id="IPR050363">
    <property type="entry name" value="MIP/Aquaporin"/>
</dbReference>
<feature type="transmembrane region" description="Helical" evidence="11">
    <location>
        <begin position="88"/>
        <end position="106"/>
    </location>
</feature>
<dbReference type="InterPro" id="IPR023271">
    <property type="entry name" value="Aquaporin-like"/>
</dbReference>
<dbReference type="EMBL" id="DF849259">
    <property type="protein sequence ID" value="GAT56353.1"/>
    <property type="molecule type" value="Genomic_DNA"/>
</dbReference>
<evidence type="ECO:0000313" key="12">
    <source>
        <dbReference type="EMBL" id="GAT56353.1"/>
    </source>
</evidence>
<keyword evidence="5" id="KW-0677">Repeat</keyword>
<dbReference type="Pfam" id="PF00230">
    <property type="entry name" value="MIP"/>
    <property type="match status" value="1"/>
</dbReference>
<protein>
    <recommendedName>
        <fullName evidence="14">Aquaporin</fullName>
    </recommendedName>
</protein>
<feature type="transmembrane region" description="Helical" evidence="11">
    <location>
        <begin position="45"/>
        <end position="68"/>
    </location>
</feature>
<comment type="catalytic activity">
    <reaction evidence="8">
        <text>H2O(in) = H2O(out)</text>
        <dbReference type="Rhea" id="RHEA:29667"/>
        <dbReference type="ChEBI" id="CHEBI:15377"/>
    </reaction>
</comment>
<dbReference type="NCBIfam" id="TIGR00861">
    <property type="entry name" value="MIP"/>
    <property type="match status" value="1"/>
</dbReference>
<evidence type="ECO:0000256" key="2">
    <source>
        <dbReference type="ARBA" id="ARBA00006175"/>
    </source>
</evidence>